<dbReference type="InterPro" id="IPR008929">
    <property type="entry name" value="Chondroitin_lyas"/>
</dbReference>
<dbReference type="Pfam" id="PF07940">
    <property type="entry name" value="Hepar_II_III_C"/>
    <property type="match status" value="1"/>
</dbReference>
<evidence type="ECO:0000313" key="4">
    <source>
        <dbReference type="Proteomes" id="UP000199586"/>
    </source>
</evidence>
<dbReference type="EMBL" id="FOXP01000009">
    <property type="protein sequence ID" value="SFP86483.1"/>
    <property type="molecule type" value="Genomic_DNA"/>
</dbReference>
<dbReference type="Gene3D" id="2.70.98.70">
    <property type="match status" value="1"/>
</dbReference>
<dbReference type="Gene3D" id="1.50.10.100">
    <property type="entry name" value="Chondroitin AC/alginate lyase"/>
    <property type="match status" value="1"/>
</dbReference>
<reference evidence="3 4" key="1">
    <citation type="submission" date="2016-10" db="EMBL/GenBank/DDBJ databases">
        <authorList>
            <person name="de Groot N.N."/>
        </authorList>
    </citation>
    <scope>NUCLEOTIDE SEQUENCE [LARGE SCALE GENOMIC DNA]</scope>
    <source>
        <strain evidence="3 4">CGMCC 1.9113</strain>
    </source>
</reference>
<gene>
    <name evidence="3" type="ORF">SAMN04488241_10951</name>
</gene>
<dbReference type="GO" id="GO:0016829">
    <property type="term" value="F:lyase activity"/>
    <property type="evidence" value="ECO:0007669"/>
    <property type="project" value="InterPro"/>
</dbReference>
<dbReference type="STRING" id="634430.SAMN04488241_10951"/>
<sequence>MSDADLDPGLDGIEEGRRLMRVGGDKGLSLAERLSERFHALTWRTPIHAMRLKGRYPLKLVAVPDDPVLGDVARGQALLRGQMAFRGEVRSIDSLDFVRGEWGRPFGTYLHSFAWLRDLSTVATRAQGAPIAEGLMARWLEQHADRVGGPAWTPEHWGRRILHWTAHAPLILSSTDLIYRSRVLNALARGARHLDRGADKAPPGPGRIAAWCGVVTAGLLIPGGDPRRAFGEAGLARALATGLFDDGGAVSRSPAMLLDTVALLAALREVYAARREAVPGAVATALARSVPALLGVMHGDRMLSSWQGAGPSTPEHVAAVIEASGVRTRPLRQSRDWGYQRLAAGGAVLIVDAAPPPVARVVEGGCASTLAFEFSDGAERLIVGCGGARAGLATLPAGLIEGLRTTAAHSTLTLGDSNSTAIHADGTLGRGVTEVELSRQESEGASRIEASHDGYVRRWGFRHRRQLLLTGDGRELRGEDQLLPEGRRRQVRGVRFALRFHLGLGVEGSPTPDGQGAILRLPGGRLWQFRCRGGGLGVEESVWVDGEGRPRSTWQLIVSGEAPAGGAHVSWALKRAL</sequence>
<protein>
    <submittedName>
        <fullName evidence="3">Uncharacterized conserved protein, heparinase superfamily</fullName>
    </submittedName>
</protein>
<evidence type="ECO:0000313" key="3">
    <source>
        <dbReference type="EMBL" id="SFP86483.1"/>
    </source>
</evidence>
<organism evidence="3 4">
    <name type="scientific">Sphingomonas rubra</name>
    <dbReference type="NCBI Taxonomy" id="634430"/>
    <lineage>
        <taxon>Bacteria</taxon>
        <taxon>Pseudomonadati</taxon>
        <taxon>Pseudomonadota</taxon>
        <taxon>Alphaproteobacteria</taxon>
        <taxon>Sphingomonadales</taxon>
        <taxon>Sphingomonadaceae</taxon>
        <taxon>Sphingomonas</taxon>
    </lineage>
</organism>
<dbReference type="Proteomes" id="UP000199586">
    <property type="component" value="Unassembled WGS sequence"/>
</dbReference>
<accession>A0A1I5TTW6</accession>
<comment type="subcellular location">
    <subcellularLocation>
        <location evidence="1">Cell envelope</location>
    </subcellularLocation>
</comment>
<proteinExistence type="predicted"/>
<dbReference type="GO" id="GO:0030313">
    <property type="term" value="C:cell envelope"/>
    <property type="evidence" value="ECO:0007669"/>
    <property type="project" value="UniProtKB-SubCell"/>
</dbReference>
<keyword evidence="4" id="KW-1185">Reference proteome</keyword>
<dbReference type="AlphaFoldDB" id="A0A1I5TTW6"/>
<feature type="domain" description="Heparinase II/III-like C-terminal" evidence="2">
    <location>
        <begin position="327"/>
        <end position="572"/>
    </location>
</feature>
<evidence type="ECO:0000259" key="2">
    <source>
        <dbReference type="Pfam" id="PF07940"/>
    </source>
</evidence>
<name>A0A1I5TTW6_9SPHN</name>
<dbReference type="InterPro" id="IPR012480">
    <property type="entry name" value="Hepar_II_III_C"/>
</dbReference>
<evidence type="ECO:0000256" key="1">
    <source>
        <dbReference type="ARBA" id="ARBA00004196"/>
    </source>
</evidence>